<reference evidence="3" key="1">
    <citation type="submission" date="2019-08" db="EMBL/GenBank/DDBJ databases">
        <authorList>
            <person name="Kucharzyk K."/>
            <person name="Murdoch R.W."/>
            <person name="Higgins S."/>
            <person name="Loffler F."/>
        </authorList>
    </citation>
    <scope>NUCLEOTIDE SEQUENCE</scope>
</reference>
<feature type="domain" description="SH3b" evidence="2">
    <location>
        <begin position="185"/>
        <end position="247"/>
    </location>
</feature>
<evidence type="ECO:0000313" key="3">
    <source>
        <dbReference type="EMBL" id="MPM69731.1"/>
    </source>
</evidence>
<dbReference type="InterPro" id="IPR011990">
    <property type="entry name" value="TPR-like_helical_dom_sf"/>
</dbReference>
<dbReference type="InterPro" id="IPR003646">
    <property type="entry name" value="SH3-like_bac-type"/>
</dbReference>
<dbReference type="SUPFAM" id="SSF48452">
    <property type="entry name" value="TPR-like"/>
    <property type="match status" value="1"/>
</dbReference>
<dbReference type="SMART" id="SM00028">
    <property type="entry name" value="TPR"/>
    <property type="match status" value="1"/>
</dbReference>
<dbReference type="Pfam" id="PF00515">
    <property type="entry name" value="TPR_1"/>
    <property type="match status" value="1"/>
</dbReference>
<sequence length="247" mass="27901">MTLVLLFFATVSSAQSTVETASEAYRSEDYKRSIQLYEQVVAQQLSEGKESAEIYYNLGNAYFRNGETAKAILNYERALLLNPGDSDIRHNLRFARTRIEDKIDTSESFFLTTWVNSFKNLFNSNTWATIAIALFIAFLSCIATFLFVRKVWIKKTAFYTGIVIFALLLLSNVFAFSQKNNRIHRNTGIVMAASASIMASPDANSQELFRLHEGTKVKLNKTDGNWIEIEIANGSVGWTSKENVEVI</sequence>
<name>A0A645BYK4_9ZZZZ</name>
<accession>A0A645BYK4</accession>
<organism evidence="3">
    <name type="scientific">bioreactor metagenome</name>
    <dbReference type="NCBI Taxonomy" id="1076179"/>
    <lineage>
        <taxon>unclassified sequences</taxon>
        <taxon>metagenomes</taxon>
        <taxon>ecological metagenomes</taxon>
    </lineage>
</organism>
<evidence type="ECO:0000256" key="1">
    <source>
        <dbReference type="SAM" id="Phobius"/>
    </source>
</evidence>
<dbReference type="Gene3D" id="1.25.40.10">
    <property type="entry name" value="Tetratricopeptide repeat domain"/>
    <property type="match status" value="1"/>
</dbReference>
<dbReference type="EMBL" id="VSSQ01023042">
    <property type="protein sequence ID" value="MPM69731.1"/>
    <property type="molecule type" value="Genomic_DNA"/>
</dbReference>
<dbReference type="Pfam" id="PF06347">
    <property type="entry name" value="SH3_4"/>
    <property type="match status" value="1"/>
</dbReference>
<dbReference type="PROSITE" id="PS51781">
    <property type="entry name" value="SH3B"/>
    <property type="match status" value="1"/>
</dbReference>
<protein>
    <recommendedName>
        <fullName evidence="2">SH3b domain-containing protein</fullName>
    </recommendedName>
</protein>
<dbReference type="PROSITE" id="PS50005">
    <property type="entry name" value="TPR"/>
    <property type="match status" value="1"/>
</dbReference>
<feature type="transmembrane region" description="Helical" evidence="1">
    <location>
        <begin position="127"/>
        <end position="148"/>
    </location>
</feature>
<dbReference type="PROSITE" id="PS50293">
    <property type="entry name" value="TPR_REGION"/>
    <property type="match status" value="1"/>
</dbReference>
<evidence type="ECO:0000259" key="2">
    <source>
        <dbReference type="PROSITE" id="PS51781"/>
    </source>
</evidence>
<keyword evidence="1" id="KW-0812">Transmembrane</keyword>
<dbReference type="InterPro" id="IPR019734">
    <property type="entry name" value="TPR_rpt"/>
</dbReference>
<gene>
    <name evidence="3" type="ORF">SDC9_116679</name>
</gene>
<comment type="caution">
    <text evidence="3">The sequence shown here is derived from an EMBL/GenBank/DDBJ whole genome shotgun (WGS) entry which is preliminary data.</text>
</comment>
<keyword evidence="1" id="KW-1133">Transmembrane helix</keyword>
<feature type="transmembrane region" description="Helical" evidence="1">
    <location>
        <begin position="157"/>
        <end position="176"/>
    </location>
</feature>
<proteinExistence type="predicted"/>
<keyword evidence="1" id="KW-0472">Membrane</keyword>
<dbReference type="AlphaFoldDB" id="A0A645BYK4"/>
<dbReference type="Gene3D" id="2.30.30.40">
    <property type="entry name" value="SH3 Domains"/>
    <property type="match status" value="1"/>
</dbReference>
<dbReference type="InterPro" id="IPR010466">
    <property type="entry name" value="DUF1058"/>
</dbReference>